<dbReference type="InterPro" id="IPR002589">
    <property type="entry name" value="Macro_dom"/>
</dbReference>
<dbReference type="Proteomes" id="UP001321786">
    <property type="component" value="Chromosome"/>
</dbReference>
<dbReference type="AlphaFoldDB" id="A0AAU9E4C8"/>
<protein>
    <submittedName>
        <fullName evidence="3">Macro domain-containing protein</fullName>
    </submittedName>
</protein>
<proteinExistence type="predicted"/>
<dbReference type="SMART" id="SM00506">
    <property type="entry name" value="A1pp"/>
    <property type="match status" value="1"/>
</dbReference>
<dbReference type="SUPFAM" id="SSF52949">
    <property type="entry name" value="Macro domain-like"/>
    <property type="match status" value="1"/>
</dbReference>
<sequence length="342" mass="39544">MIYYTTGNLLKSDAYALVNTVNCEGYMGKGIAYQFKLEYPQNNIAYIKACKSRNLSVGKLHHFKEKEKFIINFPTKDKWREKSKMIYIKEGLEELAKLIIEEKIKSIAIPPLGSGNGGLIWSEVRILIEEKLSAVADSVKIIIYEPSQNYTSKVSREPNLSLSSLVLMQIKLNLEKFDKIRLQKTVYFMNLFSGENYFKFSKYKYGPYDNSIAIISKKIKEFQSYHNVKDTSEAYSILYKKLISNKVETKLEVLEPAINQATMYVNSIDNDHELECLSTVAYLLETNIELTESEIVEQFNNWSKTKSENFSNNEIKSCLIKLYNDNIVDKTLTGYQLHKYNT</sequence>
<organism evidence="3 4">
    <name type="scientific">Helicovermis profundi</name>
    <dbReference type="NCBI Taxonomy" id="3065157"/>
    <lineage>
        <taxon>Bacteria</taxon>
        <taxon>Bacillati</taxon>
        <taxon>Bacillota</taxon>
        <taxon>Clostridia</taxon>
        <taxon>Helicovermis</taxon>
    </lineage>
</organism>
<dbReference type="PANTHER" id="PTHR12521">
    <property type="entry name" value="PROTEIN C6ORF130"/>
    <property type="match status" value="1"/>
</dbReference>
<accession>A0AAU9E4C8</accession>
<name>A0AAU9E4C8_9FIRM</name>
<evidence type="ECO:0000259" key="2">
    <source>
        <dbReference type="PROSITE" id="PS51154"/>
    </source>
</evidence>
<dbReference type="GO" id="GO:0140291">
    <property type="term" value="P:peptidyl-glutamate ADP-deribosylation"/>
    <property type="evidence" value="ECO:0007669"/>
    <property type="project" value="TreeGrafter"/>
</dbReference>
<dbReference type="EMBL" id="AP028654">
    <property type="protein sequence ID" value="BEP28830.1"/>
    <property type="molecule type" value="Genomic_DNA"/>
</dbReference>
<dbReference type="InterPro" id="IPR050892">
    <property type="entry name" value="ADP-ribose_metab_enzymes"/>
</dbReference>
<dbReference type="InterPro" id="IPR043472">
    <property type="entry name" value="Macro_dom-like"/>
</dbReference>
<reference evidence="3 4" key="1">
    <citation type="submission" date="2023-08" db="EMBL/GenBank/DDBJ databases">
        <title>Helicovermis profunda gen. nov., sp. nov., a novel mesophilic, fermentative bacterium within the Bacillota from a deep-sea hydrothermal vent chimney.</title>
        <authorList>
            <person name="Miyazaki U."/>
            <person name="Mizutani D."/>
            <person name="Hashimoto Y."/>
            <person name="Tame A."/>
            <person name="Sawayama S."/>
            <person name="Miyazaki J."/>
            <person name="Takai K."/>
            <person name="Nakagawa S."/>
        </authorList>
    </citation>
    <scope>NUCLEOTIDE SEQUENCE [LARGE SCALE GENOMIC DNA]</scope>
    <source>
        <strain evidence="3 4">S502</strain>
    </source>
</reference>
<evidence type="ECO:0000313" key="4">
    <source>
        <dbReference type="Proteomes" id="UP001321786"/>
    </source>
</evidence>
<dbReference type="CDD" id="cd02901">
    <property type="entry name" value="Macro_Poa1p-like"/>
    <property type="match status" value="1"/>
</dbReference>
<keyword evidence="4" id="KW-1185">Reference proteome</keyword>
<gene>
    <name evidence="3" type="ORF">HLPR_11610</name>
</gene>
<dbReference type="PANTHER" id="PTHR12521:SF0">
    <property type="entry name" value="ADP-RIBOSE GLYCOHYDROLASE OARD1"/>
    <property type="match status" value="1"/>
</dbReference>
<evidence type="ECO:0000256" key="1">
    <source>
        <dbReference type="ARBA" id="ARBA00035885"/>
    </source>
</evidence>
<dbReference type="RefSeq" id="WP_338537136.1">
    <property type="nucleotide sequence ID" value="NZ_AP028654.1"/>
</dbReference>
<evidence type="ECO:0000313" key="3">
    <source>
        <dbReference type="EMBL" id="BEP28830.1"/>
    </source>
</evidence>
<dbReference type="Pfam" id="PF01661">
    <property type="entry name" value="Macro"/>
    <property type="match status" value="1"/>
</dbReference>
<dbReference type="KEGG" id="hprf:HLPR_11610"/>
<dbReference type="PROSITE" id="PS51154">
    <property type="entry name" value="MACRO"/>
    <property type="match status" value="1"/>
</dbReference>
<dbReference type="Gene3D" id="3.40.220.10">
    <property type="entry name" value="Leucine Aminopeptidase, subunit E, domain 1"/>
    <property type="match status" value="1"/>
</dbReference>
<feature type="domain" description="Macro" evidence="2">
    <location>
        <begin position="1"/>
        <end position="152"/>
    </location>
</feature>
<comment type="catalytic activity">
    <reaction evidence="1">
        <text>an N-(ADP-alpha-D-ribosyl)-thymidine in DNA + H2O = a thymidine in DNA + ADP-D-ribose</text>
        <dbReference type="Rhea" id="RHEA:71655"/>
        <dbReference type="Rhea" id="RHEA-COMP:13556"/>
        <dbReference type="Rhea" id="RHEA-COMP:18051"/>
        <dbReference type="ChEBI" id="CHEBI:15377"/>
        <dbReference type="ChEBI" id="CHEBI:57967"/>
        <dbReference type="ChEBI" id="CHEBI:137386"/>
        <dbReference type="ChEBI" id="CHEBI:191199"/>
    </reaction>
    <physiologicalReaction direction="left-to-right" evidence="1">
        <dbReference type="Rhea" id="RHEA:71656"/>
    </physiologicalReaction>
</comment>